<dbReference type="InterPro" id="IPR000683">
    <property type="entry name" value="Gfo/Idh/MocA-like_OxRdtase_N"/>
</dbReference>
<comment type="caution">
    <text evidence="2">The sequence shown here is derived from an EMBL/GenBank/DDBJ whole genome shotgun (WGS) entry which is preliminary data.</text>
</comment>
<proteinExistence type="predicted"/>
<sequence length="384" mass="42176">PPMAVTEPPRPRHACVIGYGNAGRLHANVLSDLADTVTVIDPKHQHLPRTHRTFPHEVEDLPTSVAAGVDLWSICSPTASHLAVLKAVLHHNPAARILLEKPAVQGDQIDALTTLLTEHPAARLIVNDQYAHSTTLSDFTRLIAHLEPNAPINQITVTFTKDRGKDIAQGRFVDRTYGVLGYEWLHMLTVLSRLVPTAVMDTYLTGNPSDSELWATYDPRLFVSALTERTSLQSPDHDLLSLELSSSILGPSILLGRVPGPRSPWRQDIRPTDDRHRHVAVRAGDTLFTLHLEPVTAPDGWQLDRNHHSLTAIRAGQVLHDEVVRDSPLDTSIRNAATTLLADNPLAPPNLAPLRRIAALAETLRTRAPARAAYSRDRKAATSS</sequence>
<evidence type="ECO:0000259" key="1">
    <source>
        <dbReference type="Pfam" id="PF01408"/>
    </source>
</evidence>
<keyword evidence="3" id="KW-1185">Reference proteome</keyword>
<feature type="domain" description="Gfo/Idh/MocA-like oxidoreductase N-terminal" evidence="1">
    <location>
        <begin position="15"/>
        <end position="119"/>
    </location>
</feature>
<evidence type="ECO:0000313" key="3">
    <source>
        <dbReference type="Proteomes" id="UP000766698"/>
    </source>
</evidence>
<reference evidence="3" key="1">
    <citation type="journal article" date="2020" name="Syst. Appl. Microbiol.">
        <title>Streptomyces alkaliterrae sp. nov., isolated from an alkaline soil, and emended descriptions of Streptomyces alkaliphilus, Streptomyces calidiresistens and Streptomyces durbertensis.</title>
        <authorList>
            <person name="Swiecimska M."/>
            <person name="Golinska P."/>
            <person name="Nouioui I."/>
            <person name="Wypij M."/>
            <person name="Rai M."/>
            <person name="Sangal V."/>
            <person name="Goodfellow M."/>
        </authorList>
    </citation>
    <scope>NUCLEOTIDE SEQUENCE [LARGE SCALE GENOMIC DNA]</scope>
    <source>
        <strain evidence="3">DSM 104538</strain>
    </source>
</reference>
<accession>A0ABR6ENQ7</accession>
<name>A0ABR6ENQ7_9ACTN</name>
<evidence type="ECO:0000313" key="2">
    <source>
        <dbReference type="EMBL" id="MBB1246540.1"/>
    </source>
</evidence>
<gene>
    <name evidence="2" type="ORF">GL263_23745</name>
</gene>
<dbReference type="SUPFAM" id="SSF51735">
    <property type="entry name" value="NAD(P)-binding Rossmann-fold domains"/>
    <property type="match status" value="1"/>
</dbReference>
<feature type="non-terminal residue" evidence="2">
    <location>
        <position position="1"/>
    </location>
</feature>
<dbReference type="RefSeq" id="WP_182857793.1">
    <property type="nucleotide sequence ID" value="NZ_WMLF01000524.1"/>
</dbReference>
<protein>
    <submittedName>
        <fullName evidence="2">Gfo/Idh/MocA family oxidoreductase</fullName>
    </submittedName>
</protein>
<dbReference type="Pfam" id="PF01408">
    <property type="entry name" value="GFO_IDH_MocA"/>
    <property type="match status" value="1"/>
</dbReference>
<dbReference type="InterPro" id="IPR036291">
    <property type="entry name" value="NAD(P)-bd_dom_sf"/>
</dbReference>
<dbReference type="EMBL" id="WMLF01000524">
    <property type="protein sequence ID" value="MBB1246540.1"/>
    <property type="molecule type" value="Genomic_DNA"/>
</dbReference>
<dbReference type="Proteomes" id="UP000766698">
    <property type="component" value="Unassembled WGS sequence"/>
</dbReference>
<organism evidence="2 3">
    <name type="scientific">Streptomyces durbertensis</name>
    <dbReference type="NCBI Taxonomy" id="2448886"/>
    <lineage>
        <taxon>Bacteria</taxon>
        <taxon>Bacillati</taxon>
        <taxon>Actinomycetota</taxon>
        <taxon>Actinomycetes</taxon>
        <taxon>Kitasatosporales</taxon>
        <taxon>Streptomycetaceae</taxon>
        <taxon>Streptomyces</taxon>
    </lineage>
</organism>
<dbReference type="Gene3D" id="3.40.50.720">
    <property type="entry name" value="NAD(P)-binding Rossmann-like Domain"/>
    <property type="match status" value="1"/>
</dbReference>